<dbReference type="Gene3D" id="3.30.70.141">
    <property type="entry name" value="Nucleoside diphosphate kinase-like domain"/>
    <property type="match status" value="4"/>
</dbReference>
<proteinExistence type="predicted"/>
<dbReference type="OMA" id="FIDTHYG"/>
<organism evidence="2 3">
    <name type="scientific">Trypanosoma rangeli</name>
    <dbReference type="NCBI Taxonomy" id="5698"/>
    <lineage>
        <taxon>Eukaryota</taxon>
        <taxon>Discoba</taxon>
        <taxon>Euglenozoa</taxon>
        <taxon>Kinetoplastea</taxon>
        <taxon>Metakinetoplastina</taxon>
        <taxon>Trypanosomatida</taxon>
        <taxon>Trypanosomatidae</taxon>
        <taxon>Trypanosoma</taxon>
        <taxon>Herpetosoma</taxon>
    </lineage>
</organism>
<dbReference type="SUPFAM" id="SSF54919">
    <property type="entry name" value="Nucleoside diphosphate kinase, NDK"/>
    <property type="match status" value="7"/>
</dbReference>
<dbReference type="GeneID" id="40332998"/>
<reference evidence="2 3" key="1">
    <citation type="journal article" date="2018" name="BMC Genomics">
        <title>Genomic comparison of Trypanosoma conorhini and Trypanosoma rangeli to Trypanosoma cruzi strains of high and low virulence.</title>
        <authorList>
            <person name="Bradwell K.R."/>
            <person name="Koparde V.N."/>
            <person name="Matveyev A.V."/>
            <person name="Serrano M.G."/>
            <person name="Alves J.M."/>
            <person name="Parikh H."/>
            <person name="Huang B."/>
            <person name="Lee V."/>
            <person name="Espinosa-Alvarez O."/>
            <person name="Ortiz P.A."/>
            <person name="Costa-Martins A.G."/>
            <person name="Teixeira M.M."/>
            <person name="Buck G.A."/>
        </authorList>
    </citation>
    <scope>NUCLEOTIDE SEQUENCE [LARGE SCALE GENOMIC DNA]</scope>
    <source>
        <strain evidence="2 3">AM80</strain>
    </source>
</reference>
<gene>
    <name evidence="2" type="ORF">TraAM80_09065</name>
</gene>
<dbReference type="OrthoDB" id="2162449at2759"/>
<dbReference type="GO" id="GO:0004550">
    <property type="term" value="F:nucleoside diphosphate kinase activity"/>
    <property type="evidence" value="ECO:0007669"/>
    <property type="project" value="UniProtKB-EC"/>
</dbReference>
<dbReference type="EC" id="2.7.4.6" evidence="2"/>
<accession>A0A422MXL9</accession>
<dbReference type="Proteomes" id="UP000283634">
    <property type="component" value="Unassembled WGS sequence"/>
</dbReference>
<name>A0A422MXL9_TRYRA</name>
<keyword evidence="2" id="KW-0808">Transferase</keyword>
<keyword evidence="2" id="KW-0418">Kinase</keyword>
<evidence type="ECO:0000313" key="2">
    <source>
        <dbReference type="EMBL" id="RNE97919.1"/>
    </source>
</evidence>
<keyword evidence="3" id="KW-1185">Reference proteome</keyword>
<sequence>MPRGGLERIYIGGNCVSFFLAFNELWDAAIEGRRVMTPEDAMTMLGLTPQELDAQWWASKSCARLEYGFYVAYFEQEQMYVINGFYPRLLESFTAPDSQTCVFVLSWPESRYTWNSFRLEVVGAVDPSAAEPTSLRRLLYDHWREYGLSKEPSLTDNGLDTASGPLEAMAHRFVWMHRRATEDDFGRALLREGVSQEFLEQLVKNPTVTYCGKSRPVFELFENMQSSEVLHHVSVLFDAETLKRANRVGAGLGATATVSGTADWTIVLDDEDAEEKRNRALLFVKPHANTPETRALVEERVMRVQGVQLVAQRHVSGTEIASQQMMYKHYRTIARYAVKVPPMSINVGTQNRAMFQEAFGIAWKDALRSGRVWNAETAIHTLGEVSAEELNMMWGSATKTLKLAPGAYVAYFAPENVYVINGFYPYLRDTYGAEDANVTCYIVTWPEARMTWRAFREELVGSTNPSNAPPDSLRGLIRDRWQELGLRYPPTTTDNGVHASAGPLEAVLERHLWMRTPLSHDPLTLRLQGCGLTGALLYRWGSNQEVTLGGKWLSSCVFDLLENKQTSEMVDIMREAEQQVMAVYTETPTNRAVVMLKPFAVSECAIERVRQALNKAGVVVQQELSIFSTRAVECYLNGAAFRTVAQLADVTASTLQDEISADLKDRFREVFHVTWDHSVADGKLMGAIAACEEFNLSPTELLRLWDASSSKKLGRGLYVAFLKSHDVFVINGFVPFVRESYGKPGSRVYVFEVEWKESTWTWKEFCKMLIGDPVSPQAAAHGSLQRTFAEEWKFLGLQLEPVSRATSALYASEGPLEAAADREMWLEAELPEDPFVQQLLLDGVPLSLLLPYVRNEHRDNPALQTPQHVEDEEQQQTHQTHWMQPGQAGSEMLCYTRQTLSRHQQSSEVIRRIKALTSQFLRAIKMNYAFVWVKPHAGTPEVVEWVPSALQEHRLEVIASGHLMMEEVIGKHLVDQQYEALYRNAMGRSIKDLPITMKQMVEFERTFGITWSTAVNLHMIINAAEAEGRMGLVDLLKAWDEAPRKACLSSSLYVAYLEAEGLYVVNGFYPYLRARMYTGPRIYWYVVMWDVDIMTWDDFHNYVIGGDVPATAETASLRNSLWASWVELGLQQPPDGVDNGFHASASPIAGVADRVAWLGTNVEEDVFGRLLIQGGVNPEYLRAILQNPLVRHRDEPVDAVSDVLDKLCTENPLLVAQLVGLQSSGGMHLVSKSTDSIAAIPKPPSSAVGWPGHKNDVKERCNEQAVAKECQLNELAGVTSSCSAAAAVADATVILRRNYAFLLVNPKCLSTESEGLAAAYITDFLQRHKVQVEAGGSIRTIAPAVQHVGDKFQADILWYAVKRIPSQYALDGDAMYAFQTTFGERWNASKVRNAVDVAVEFNLSALRLKELWDACEPRTRIAPSLYIGKMPNSGLYLVNGFALHSIEVFNLATSVKRYFLLSWDNADADYAAYIGQIIGDPYVEAAEPGSLQRRLCEEWKSAGFQCPPDPFEGAVMTSTSALEAIHQRQLWLSLGLQCDPVGRVAVKQLGVSPYVLRRTVTNPPLPWGDGRRLFETVRGQGSAAALELLKAEDTRCRAELPRNSAFLLVKSHALCRPFAMTIEMALSNAKVRVDEEGDISGAVVRGRGLVHHLYATASKYAVGDVSAIHLTQEERDRARREFGVAWDKLVDGGVVVNAYRALEVLGGVTPQHLYECWKNSTRKLVIRSDLVVAELVGSGIFVVNGFFPELKNSLESATSLLHWYIVSWFEEDMHWPVFLERVIGDDCPKAAAPQSIRGQLFQRWREFGLSMAPDTVHNGLHVSQGALQAMRERVRWVNCALAEDYLGDILLRQGVPERVLQVWLDNPEVTSGGREAGVFEHLLHCDTSRLLVLLTALTEELCRAETEGTTADTAHIPLVDDNGEAGAPPPDCVQEFNVSGAESKGSTLGRLLDETDEKDVTLLFRNTAVILLKPHTSNKHCLMEFVERLLAEKHIRIRQEFHRQSCARLVDRHLSSSMYYAMHQYHTSLPEVTEAGRARFHEVFGEDWDYALTSQRVMGAFAALSAFSMTPSQLYVKWSVPEPEHVQLAYDMEVVKFHAEDVYVVNALVPLERERMLQMGREAPNIHGYVVSWDQRECSWHTFLHEVIGDPDPANAAEASLRGQLYNDWEKLGLPSRPNRIDNIVLASGGPLQAFMERELWCSTSDLLPDLLVRALCYLEHDPSQLLEWKDNPLVQYTSRTLDAPSVTKRMFDFTHEMDTREFVDFMAEQDGFFIPIAFPTEEEVVLKRPAERRPRIPVKKDAYRLDVLPLYYPNSTKPDAWLQEALLNAEEDDMVRLWEYYGGSADWEEGEAASVGDELVRTATGSHGRLRGTINGEAFRRDIEALDFFGLPLAKCQVKKLFDGMTWRGDGRATYEEFRIAMAVLHQM</sequence>
<feature type="region of interest" description="Disordered" evidence="1">
    <location>
        <begin position="860"/>
        <end position="883"/>
    </location>
</feature>
<dbReference type="EMBL" id="MKGL01000511">
    <property type="protein sequence ID" value="RNE97919.1"/>
    <property type="molecule type" value="Genomic_DNA"/>
</dbReference>
<comment type="caution">
    <text evidence="2">The sequence shown here is derived from an EMBL/GenBank/DDBJ whole genome shotgun (WGS) entry which is preliminary data.</text>
</comment>
<dbReference type="RefSeq" id="XP_029234368.1">
    <property type="nucleotide sequence ID" value="XM_029385771.1"/>
</dbReference>
<protein>
    <submittedName>
        <fullName evidence="2">Nucleoside-diphosphate kinase</fullName>
        <ecNumber evidence="2">2.7.4.6</ecNumber>
    </submittedName>
</protein>
<dbReference type="InterPro" id="IPR036850">
    <property type="entry name" value="NDK-like_dom_sf"/>
</dbReference>
<evidence type="ECO:0000313" key="3">
    <source>
        <dbReference type="Proteomes" id="UP000283634"/>
    </source>
</evidence>
<evidence type="ECO:0000256" key="1">
    <source>
        <dbReference type="SAM" id="MobiDB-lite"/>
    </source>
</evidence>